<organism evidence="5 6">
    <name type="scientific">Clostridium puniceum</name>
    <dbReference type="NCBI Taxonomy" id="29367"/>
    <lineage>
        <taxon>Bacteria</taxon>
        <taxon>Bacillati</taxon>
        <taxon>Bacillota</taxon>
        <taxon>Clostridia</taxon>
        <taxon>Eubacteriales</taxon>
        <taxon>Clostridiaceae</taxon>
        <taxon>Clostridium</taxon>
    </lineage>
</organism>
<keyword evidence="2" id="KW-0408">Iron</keyword>
<gene>
    <name evidence="5" type="ORF">CLPUN_19460</name>
</gene>
<dbReference type="Proteomes" id="UP000190890">
    <property type="component" value="Unassembled WGS sequence"/>
</dbReference>
<dbReference type="SUPFAM" id="SSF52218">
    <property type="entry name" value="Flavoproteins"/>
    <property type="match status" value="1"/>
</dbReference>
<dbReference type="OrthoDB" id="9813995at2"/>
<keyword evidence="3" id="KW-0411">Iron-sulfur</keyword>
<protein>
    <submittedName>
        <fullName evidence="5">NADH-plastoquinone oxidoreductase subunit</fullName>
    </submittedName>
</protein>
<dbReference type="NCBIfam" id="NF038196">
    <property type="entry name" value="ferrodoxin_EFR1"/>
    <property type="match status" value="1"/>
</dbReference>
<dbReference type="PANTHER" id="PTHR43122">
    <property type="entry name" value="FERREDOXIN SUBUNIT OF PYRUVATE:FLAVODOXIN OXIDOREDUCTASE-RELATED"/>
    <property type="match status" value="1"/>
</dbReference>
<dbReference type="PROSITE" id="PS00198">
    <property type="entry name" value="4FE4S_FER_1"/>
    <property type="match status" value="1"/>
</dbReference>
<dbReference type="InterPro" id="IPR047964">
    <property type="entry name" value="EFR1-like"/>
</dbReference>
<name>A0A1S8TKM7_9CLOT</name>
<dbReference type="Pfam" id="PF12724">
    <property type="entry name" value="Flavodoxin_5"/>
    <property type="match status" value="1"/>
</dbReference>
<dbReference type="PANTHER" id="PTHR43122:SF1">
    <property type="entry name" value="IRON-SULFUR-BINDING PROTEIN"/>
    <property type="match status" value="1"/>
</dbReference>
<dbReference type="InterPro" id="IPR017900">
    <property type="entry name" value="4Fe4S_Fe_S_CS"/>
</dbReference>
<evidence type="ECO:0000256" key="2">
    <source>
        <dbReference type="ARBA" id="ARBA00023004"/>
    </source>
</evidence>
<evidence type="ECO:0000259" key="4">
    <source>
        <dbReference type="PROSITE" id="PS51379"/>
    </source>
</evidence>
<feature type="domain" description="4Fe-4S ferredoxin-type" evidence="4">
    <location>
        <begin position="220"/>
        <end position="242"/>
    </location>
</feature>
<dbReference type="RefSeq" id="WP_077847105.1">
    <property type="nucleotide sequence ID" value="NZ_LZZM01000127.1"/>
</dbReference>
<feature type="domain" description="4Fe-4S ferredoxin-type" evidence="4">
    <location>
        <begin position="187"/>
        <end position="215"/>
    </location>
</feature>
<evidence type="ECO:0000256" key="1">
    <source>
        <dbReference type="ARBA" id="ARBA00022723"/>
    </source>
</evidence>
<dbReference type="InterPro" id="IPR017896">
    <property type="entry name" value="4Fe4S_Fe-S-bd"/>
</dbReference>
<dbReference type="Gene3D" id="3.30.70.20">
    <property type="match status" value="1"/>
</dbReference>
<keyword evidence="6" id="KW-1185">Reference proteome</keyword>
<proteinExistence type="predicted"/>
<sequence>MILYFSGTGNSLYVAKDIATAQKEEIISISKEMNLNKEVYDYNLKDDEKIIFIFPIYAWAPPKMVLDFISKLKLNNYKGNYISAVATCGKNIGNTMELLNEKLNKNGLNLDSGFSVVMPTNYIILGDVFTREKNNEIIEASKPVLKNINKIISNLEKGKFNVEKGNMPKVLTSVINPLFNKFAIGTKKFYVTGDCIGCKICEKVCNNNCIKVDKTPVWGESCSQCLACINYCPKTAIQYGKGTVKKGRYTNSYIKSEEMYR</sequence>
<dbReference type="GO" id="GO:0051536">
    <property type="term" value="F:iron-sulfur cluster binding"/>
    <property type="evidence" value="ECO:0007669"/>
    <property type="project" value="UniProtKB-KW"/>
</dbReference>
<dbReference type="SUPFAM" id="SSF54862">
    <property type="entry name" value="4Fe-4S ferredoxins"/>
    <property type="match status" value="1"/>
</dbReference>
<keyword evidence="1" id="KW-0479">Metal-binding</keyword>
<dbReference type="GO" id="GO:0046872">
    <property type="term" value="F:metal ion binding"/>
    <property type="evidence" value="ECO:0007669"/>
    <property type="project" value="UniProtKB-KW"/>
</dbReference>
<evidence type="ECO:0000313" key="6">
    <source>
        <dbReference type="Proteomes" id="UP000190890"/>
    </source>
</evidence>
<accession>A0A1S8TKM7</accession>
<dbReference type="AlphaFoldDB" id="A0A1S8TKM7"/>
<dbReference type="STRING" id="29367.CLPUN_19460"/>
<comment type="caution">
    <text evidence="5">The sequence shown here is derived from an EMBL/GenBank/DDBJ whole genome shotgun (WGS) entry which is preliminary data.</text>
</comment>
<dbReference type="InterPro" id="IPR029039">
    <property type="entry name" value="Flavoprotein-like_sf"/>
</dbReference>
<reference evidence="5 6" key="1">
    <citation type="submission" date="2016-05" db="EMBL/GenBank/DDBJ databases">
        <title>Microbial solvent formation.</title>
        <authorList>
            <person name="Poehlein A."/>
            <person name="Montoya Solano J.D."/>
            <person name="Flitsch S."/>
            <person name="Krabben P."/>
            <person name="Duerre P."/>
            <person name="Daniel R."/>
        </authorList>
    </citation>
    <scope>NUCLEOTIDE SEQUENCE [LARGE SCALE GENOMIC DNA]</scope>
    <source>
        <strain evidence="5 6">DSM 2619</strain>
    </source>
</reference>
<dbReference type="PROSITE" id="PS51379">
    <property type="entry name" value="4FE4S_FER_2"/>
    <property type="match status" value="2"/>
</dbReference>
<dbReference type="EMBL" id="LZZM01000127">
    <property type="protein sequence ID" value="OOM78337.1"/>
    <property type="molecule type" value="Genomic_DNA"/>
</dbReference>
<dbReference type="Gene3D" id="3.40.50.360">
    <property type="match status" value="1"/>
</dbReference>
<evidence type="ECO:0000313" key="5">
    <source>
        <dbReference type="EMBL" id="OOM78337.1"/>
    </source>
</evidence>
<evidence type="ECO:0000256" key="3">
    <source>
        <dbReference type="ARBA" id="ARBA00023014"/>
    </source>
</evidence>
<dbReference type="InterPro" id="IPR026816">
    <property type="entry name" value="Flavodoxin_dom"/>
</dbReference>